<keyword evidence="1" id="KW-0472">Membrane</keyword>
<dbReference type="AlphaFoldDB" id="A0A517NRJ6"/>
<feature type="transmembrane region" description="Helical" evidence="1">
    <location>
        <begin position="41"/>
        <end position="60"/>
    </location>
</feature>
<keyword evidence="2" id="KW-0732">Signal</keyword>
<protein>
    <recommendedName>
        <fullName evidence="5">DUF1475 domain-containing protein</fullName>
    </recommendedName>
</protein>
<feature type="transmembrane region" description="Helical" evidence="1">
    <location>
        <begin position="72"/>
        <end position="94"/>
    </location>
</feature>
<evidence type="ECO:0000313" key="3">
    <source>
        <dbReference type="EMBL" id="QDT09750.1"/>
    </source>
</evidence>
<evidence type="ECO:0000256" key="2">
    <source>
        <dbReference type="SAM" id="SignalP"/>
    </source>
</evidence>
<sequence length="115" mass="13117" precursor="true">MRTLLIILFAGVFLSMAAVTTTATLQRGMFQAGHDLWPDWWFRATLLDAYCGFIAFYVWVAYKEKSLVARAGWFVGIMLLGNFAMSAYMLIQLFKTDPFSWERMLLRTPQGVSAS</sequence>
<dbReference type="InterPro" id="IPR009943">
    <property type="entry name" value="DUF1475"/>
</dbReference>
<keyword evidence="1" id="KW-1133">Transmembrane helix</keyword>
<dbReference type="RefSeq" id="WP_145417340.1">
    <property type="nucleotide sequence ID" value="NZ_CP036526.1"/>
</dbReference>
<evidence type="ECO:0000256" key="1">
    <source>
        <dbReference type="SAM" id="Phobius"/>
    </source>
</evidence>
<keyword evidence="1" id="KW-0812">Transmembrane</keyword>
<dbReference type="OrthoDB" id="194531at2"/>
<accession>A0A517NRJ6</accession>
<evidence type="ECO:0000313" key="4">
    <source>
        <dbReference type="Proteomes" id="UP000319817"/>
    </source>
</evidence>
<dbReference type="Proteomes" id="UP000319817">
    <property type="component" value="Chromosome"/>
</dbReference>
<keyword evidence="4" id="KW-1185">Reference proteome</keyword>
<evidence type="ECO:0008006" key="5">
    <source>
        <dbReference type="Google" id="ProtNLM"/>
    </source>
</evidence>
<feature type="chain" id="PRO_5021977580" description="DUF1475 domain-containing protein" evidence="2">
    <location>
        <begin position="18"/>
        <end position="115"/>
    </location>
</feature>
<gene>
    <name evidence="3" type="ORF">K239x_17000</name>
</gene>
<proteinExistence type="predicted"/>
<reference evidence="3 4" key="1">
    <citation type="submission" date="2019-02" db="EMBL/GenBank/DDBJ databases">
        <title>Deep-cultivation of Planctomycetes and their phenomic and genomic characterization uncovers novel biology.</title>
        <authorList>
            <person name="Wiegand S."/>
            <person name="Jogler M."/>
            <person name="Boedeker C."/>
            <person name="Pinto D."/>
            <person name="Vollmers J."/>
            <person name="Rivas-Marin E."/>
            <person name="Kohn T."/>
            <person name="Peeters S.H."/>
            <person name="Heuer A."/>
            <person name="Rast P."/>
            <person name="Oberbeckmann S."/>
            <person name="Bunk B."/>
            <person name="Jeske O."/>
            <person name="Meyerdierks A."/>
            <person name="Storesund J.E."/>
            <person name="Kallscheuer N."/>
            <person name="Luecker S."/>
            <person name="Lage O.M."/>
            <person name="Pohl T."/>
            <person name="Merkel B.J."/>
            <person name="Hornburger P."/>
            <person name="Mueller R.-W."/>
            <person name="Bruemmer F."/>
            <person name="Labrenz M."/>
            <person name="Spormann A.M."/>
            <person name="Op den Camp H."/>
            <person name="Overmann J."/>
            <person name="Amann R."/>
            <person name="Jetten M.S.M."/>
            <person name="Mascher T."/>
            <person name="Medema M.H."/>
            <person name="Devos D.P."/>
            <person name="Kaster A.-K."/>
            <person name="Ovreas L."/>
            <person name="Rohde M."/>
            <person name="Galperin M.Y."/>
            <person name="Jogler C."/>
        </authorList>
    </citation>
    <scope>NUCLEOTIDE SEQUENCE [LARGE SCALE GENOMIC DNA]</scope>
    <source>
        <strain evidence="3 4">K23_9</strain>
    </source>
</reference>
<dbReference type="Pfam" id="PF07343">
    <property type="entry name" value="DUF1475"/>
    <property type="match status" value="1"/>
</dbReference>
<feature type="signal peptide" evidence="2">
    <location>
        <begin position="1"/>
        <end position="17"/>
    </location>
</feature>
<name>A0A517NRJ6_9BACT</name>
<organism evidence="3 4">
    <name type="scientific">Stieleria marina</name>
    <dbReference type="NCBI Taxonomy" id="1930275"/>
    <lineage>
        <taxon>Bacteria</taxon>
        <taxon>Pseudomonadati</taxon>
        <taxon>Planctomycetota</taxon>
        <taxon>Planctomycetia</taxon>
        <taxon>Pirellulales</taxon>
        <taxon>Pirellulaceae</taxon>
        <taxon>Stieleria</taxon>
    </lineage>
</organism>
<dbReference type="EMBL" id="CP036526">
    <property type="protein sequence ID" value="QDT09750.1"/>
    <property type="molecule type" value="Genomic_DNA"/>
</dbReference>